<protein>
    <submittedName>
        <fullName evidence="1">Uncharacterized protein</fullName>
    </submittedName>
</protein>
<dbReference type="RefSeq" id="WP_296966688.1">
    <property type="nucleotide sequence ID" value="NZ_UPYQ01000002.1"/>
</dbReference>
<accession>A0A212KCZ5</accession>
<evidence type="ECO:0000313" key="1">
    <source>
        <dbReference type="EMBL" id="SBW09497.1"/>
    </source>
</evidence>
<name>A0A212KCZ5_9BACT</name>
<dbReference type="EMBL" id="FLUP01000001">
    <property type="protein sequence ID" value="SBW09497.1"/>
    <property type="molecule type" value="Genomic_DNA"/>
</dbReference>
<organism evidence="1">
    <name type="scientific">uncultured Desulfovibrio sp</name>
    <dbReference type="NCBI Taxonomy" id="167968"/>
    <lineage>
        <taxon>Bacteria</taxon>
        <taxon>Pseudomonadati</taxon>
        <taxon>Thermodesulfobacteriota</taxon>
        <taxon>Desulfovibrionia</taxon>
        <taxon>Desulfovibrionales</taxon>
        <taxon>Desulfovibrionaceae</taxon>
        <taxon>Desulfovibrio</taxon>
        <taxon>environmental samples</taxon>
    </lineage>
</organism>
<reference evidence="1" key="1">
    <citation type="submission" date="2016-04" db="EMBL/GenBank/DDBJ databases">
        <authorList>
            <person name="Evans L.H."/>
            <person name="Alamgir A."/>
            <person name="Owens N."/>
            <person name="Weber N.D."/>
            <person name="Virtaneva K."/>
            <person name="Barbian K."/>
            <person name="Babar A."/>
            <person name="Rosenke K."/>
        </authorList>
    </citation>
    <scope>NUCLEOTIDE SEQUENCE</scope>
    <source>
        <strain evidence="1">92-2</strain>
    </source>
</reference>
<dbReference type="AlphaFoldDB" id="A0A212KCZ5"/>
<proteinExistence type="predicted"/>
<sequence>MKGIQQTIRTMLGKSAESADLINQFQTAKPTTLHKQVSGVCLERIKDDKLGWIFQASYSQQCPNFIK</sequence>
<gene>
    <name evidence="1" type="ORF">KM92DES2_12717</name>
</gene>